<evidence type="ECO:0000313" key="2">
    <source>
        <dbReference type="EMBL" id="CDR97097.1"/>
    </source>
</evidence>
<feature type="compositionally biased region" description="Polar residues" evidence="1">
    <location>
        <begin position="198"/>
        <end position="209"/>
    </location>
</feature>
<feature type="compositionally biased region" description="Gly residues" evidence="1">
    <location>
        <begin position="180"/>
        <end position="192"/>
    </location>
</feature>
<feature type="region of interest" description="Disordered" evidence="1">
    <location>
        <begin position="1"/>
        <end position="216"/>
    </location>
</feature>
<feature type="compositionally biased region" description="Polar residues" evidence="1">
    <location>
        <begin position="101"/>
        <end position="138"/>
    </location>
</feature>
<feature type="compositionally biased region" description="Basic and acidic residues" evidence="1">
    <location>
        <begin position="58"/>
        <end position="70"/>
    </location>
</feature>
<feature type="compositionally biased region" description="Polar residues" evidence="1">
    <location>
        <begin position="147"/>
        <end position="164"/>
    </location>
</feature>
<dbReference type="RefSeq" id="XP_012769283.1">
    <property type="nucleotide sequence ID" value="XM_012913829.1"/>
</dbReference>
<reference evidence="3" key="1">
    <citation type="journal article" date="2014" name="Nucleic Acids Res.">
        <title>The evolutionary dynamics of variant antigen genes in Babesia reveal a history of genomic innovation underlying host-parasite interaction.</title>
        <authorList>
            <person name="Jackson A.P."/>
            <person name="Otto T.D."/>
            <person name="Darby A."/>
            <person name="Ramaprasad A."/>
            <person name="Xia D."/>
            <person name="Echaide I.E."/>
            <person name="Farber M."/>
            <person name="Gahlot S."/>
            <person name="Gamble J."/>
            <person name="Gupta D."/>
            <person name="Gupta Y."/>
            <person name="Jackson L."/>
            <person name="Malandrin L."/>
            <person name="Malas T.B."/>
            <person name="Moussa E."/>
            <person name="Nair M."/>
            <person name="Reid A.J."/>
            <person name="Sanders M."/>
            <person name="Sharma J."/>
            <person name="Tracey A."/>
            <person name="Quail M.A."/>
            <person name="Weir W."/>
            <person name="Wastling J.M."/>
            <person name="Hall N."/>
            <person name="Willadsen P."/>
            <person name="Lingelbach K."/>
            <person name="Shiels B."/>
            <person name="Tait A."/>
            <person name="Berriman M."/>
            <person name="Allred D.R."/>
            <person name="Pain A."/>
        </authorList>
    </citation>
    <scope>NUCLEOTIDE SEQUENCE [LARGE SCALE GENOMIC DNA]</scope>
    <source>
        <strain evidence="3">Bond</strain>
    </source>
</reference>
<dbReference type="Proteomes" id="UP000033188">
    <property type="component" value="Chromosome 3"/>
</dbReference>
<dbReference type="KEGG" id="bbig:BBBOND_0310000"/>
<feature type="region of interest" description="Disordered" evidence="1">
    <location>
        <begin position="250"/>
        <end position="293"/>
    </location>
</feature>
<sequence length="350" mass="37015">MCKLQEVEKAKEKGAQKGRAADKAEDGPPEPQAEKSKDESDVESEDEDDEQLLDEEDPPARKTEVTKIETAKPVVTKAEAAKPTATKSEATKPSTLKAEATPNQGKKSEGAQNQGKKAEGTTNQPGGQSDGNGSSAGTPSPGDPVPSSGQDLGEQRSTSGSAQKSGDPSSDVPPPSQGVAGVGGGGGSGGPENSGKSNTCPDGTTSSSYLGDGAICFSKSNDDEEIIWNAQRQSMLEDHYKNEAKTLVRMQTQQQRNHPPTQSRYTSILPNKPSLHASRPPPQQIVGRPLNENPYNAPQERDADHWDGSAIFLDGRSFTNPVTSQIAMEKAYEAEQKNTLTNGEPIGMSF</sequence>
<organism evidence="2 3">
    <name type="scientific">Babesia bigemina</name>
    <dbReference type="NCBI Taxonomy" id="5866"/>
    <lineage>
        <taxon>Eukaryota</taxon>
        <taxon>Sar</taxon>
        <taxon>Alveolata</taxon>
        <taxon>Apicomplexa</taxon>
        <taxon>Aconoidasida</taxon>
        <taxon>Piroplasmida</taxon>
        <taxon>Babesiidae</taxon>
        <taxon>Babesia</taxon>
    </lineage>
</organism>
<proteinExistence type="predicted"/>
<feature type="compositionally biased region" description="Low complexity" evidence="1">
    <location>
        <begin position="76"/>
        <end position="93"/>
    </location>
</feature>
<feature type="compositionally biased region" description="Polar residues" evidence="1">
    <location>
        <begin position="250"/>
        <end position="269"/>
    </location>
</feature>
<gene>
    <name evidence="2" type="ORF">BBBOND_0310000</name>
</gene>
<feature type="compositionally biased region" description="Basic and acidic residues" evidence="1">
    <location>
        <begin position="1"/>
        <end position="39"/>
    </location>
</feature>
<keyword evidence="3" id="KW-1185">Reference proteome</keyword>
<evidence type="ECO:0000256" key="1">
    <source>
        <dbReference type="SAM" id="MobiDB-lite"/>
    </source>
</evidence>
<evidence type="ECO:0000313" key="3">
    <source>
        <dbReference type="Proteomes" id="UP000033188"/>
    </source>
</evidence>
<name>A0A061DAS8_BABBI</name>
<dbReference type="AlphaFoldDB" id="A0A061DAS8"/>
<dbReference type="VEuPathDB" id="PiroplasmaDB:BBBOND_0310000"/>
<dbReference type="GeneID" id="24565638"/>
<feature type="compositionally biased region" description="Acidic residues" evidence="1">
    <location>
        <begin position="40"/>
        <end position="57"/>
    </location>
</feature>
<dbReference type="EMBL" id="LK391709">
    <property type="protein sequence ID" value="CDR97097.1"/>
    <property type="molecule type" value="Genomic_DNA"/>
</dbReference>
<protein>
    <submittedName>
        <fullName evidence="2">Uncharacterized protein</fullName>
    </submittedName>
</protein>
<accession>A0A061DAS8</accession>